<comment type="cofactor">
    <cofactor evidence="10 13">
        <name>Mn(2+)</name>
        <dbReference type="ChEBI" id="CHEBI:29035"/>
    </cofactor>
    <text evidence="10 13">Binds 2 manganese ions per subunit.</text>
</comment>
<accession>A0A9W5S3J0</accession>
<comment type="pathway">
    <text evidence="1">Nitrogen metabolism; urea cycle; L-ornithine and urea from L-arginine: step 1/1.</text>
</comment>
<evidence type="ECO:0000256" key="12">
    <source>
        <dbReference type="RuleBase" id="RU003684"/>
    </source>
</evidence>
<evidence type="ECO:0000256" key="2">
    <source>
        <dbReference type="ARBA" id="ARBA00012168"/>
    </source>
</evidence>
<dbReference type="Gene3D" id="3.40.800.10">
    <property type="entry name" value="Ureohydrolase domain"/>
    <property type="match status" value="1"/>
</dbReference>
<name>A0A9W5S3J0_9BACL</name>
<comment type="caution">
    <text evidence="14">The sequence shown here is derived from an EMBL/GenBank/DDBJ whole genome shotgun (WGS) entry which is preliminary data.</text>
</comment>
<evidence type="ECO:0000256" key="7">
    <source>
        <dbReference type="ARBA" id="ARBA00023211"/>
    </source>
</evidence>
<dbReference type="InterPro" id="IPR006035">
    <property type="entry name" value="Ureohydrolase"/>
</dbReference>
<keyword evidence="15" id="KW-1185">Reference proteome</keyword>
<dbReference type="InterPro" id="IPR020855">
    <property type="entry name" value="Ureohydrolase_Mn_BS"/>
</dbReference>
<keyword evidence="6 12" id="KW-0378">Hydrolase</keyword>
<dbReference type="GO" id="GO:0030145">
    <property type="term" value="F:manganese ion binding"/>
    <property type="evidence" value="ECO:0007669"/>
    <property type="project" value="TreeGrafter"/>
</dbReference>
<keyword evidence="7 10" id="KW-0464">Manganese</keyword>
<comment type="similarity">
    <text evidence="11 12">Belongs to the arginase family.</text>
</comment>
<evidence type="ECO:0000313" key="15">
    <source>
        <dbReference type="Proteomes" id="UP000053750"/>
    </source>
</evidence>
<dbReference type="PANTHER" id="PTHR43782:SF3">
    <property type="entry name" value="ARGINASE"/>
    <property type="match status" value="1"/>
</dbReference>
<dbReference type="EC" id="3.5.3.1" evidence="2 9"/>
<feature type="binding site" evidence="10">
    <location>
        <position position="129"/>
    </location>
    <ligand>
        <name>Mn(2+)</name>
        <dbReference type="ChEBI" id="CHEBI:29035"/>
        <label>1</label>
    </ligand>
</feature>
<dbReference type="AlphaFoldDB" id="A0A9W5S3J0"/>
<evidence type="ECO:0000256" key="3">
    <source>
        <dbReference type="ARBA" id="ARBA00018123"/>
    </source>
</evidence>
<dbReference type="InterPro" id="IPR014033">
    <property type="entry name" value="Arginase"/>
</dbReference>
<evidence type="ECO:0000256" key="4">
    <source>
        <dbReference type="ARBA" id="ARBA00022503"/>
    </source>
</evidence>
<evidence type="ECO:0000256" key="13">
    <source>
        <dbReference type="RuleBase" id="RU361159"/>
    </source>
</evidence>
<dbReference type="GO" id="GO:0004053">
    <property type="term" value="F:arginase activity"/>
    <property type="evidence" value="ECO:0007669"/>
    <property type="project" value="UniProtKB-UniRule"/>
</dbReference>
<reference evidence="14 15" key="1">
    <citation type="submission" date="2014-02" db="EMBL/GenBank/DDBJ databases">
        <title>Genome sequence of Paenibacillus darwinianus reveals adaptive mechanisms for survival in Antarctic soils.</title>
        <authorList>
            <person name="Dsouza M."/>
            <person name="Taylor M.W."/>
            <person name="Turner S.J."/>
            <person name="Aislabie J."/>
        </authorList>
    </citation>
    <scope>NUCLEOTIDE SEQUENCE [LARGE SCALE GENOMIC DNA]</scope>
    <source>
        <strain evidence="14 15">CE1</strain>
    </source>
</reference>
<feature type="binding site" evidence="10">
    <location>
        <position position="131"/>
    </location>
    <ligand>
        <name>Mn(2+)</name>
        <dbReference type="ChEBI" id="CHEBI:29035"/>
        <label>1</label>
    </ligand>
</feature>
<dbReference type="Pfam" id="PF00491">
    <property type="entry name" value="Arginase"/>
    <property type="match status" value="1"/>
</dbReference>
<gene>
    <name evidence="14" type="ORF">BG53_10640</name>
</gene>
<evidence type="ECO:0000256" key="5">
    <source>
        <dbReference type="ARBA" id="ARBA00022723"/>
    </source>
</evidence>
<dbReference type="GO" id="GO:0006525">
    <property type="term" value="P:arginine metabolic process"/>
    <property type="evidence" value="ECO:0007669"/>
    <property type="project" value="UniProtKB-KW"/>
</dbReference>
<evidence type="ECO:0000313" key="14">
    <source>
        <dbReference type="EMBL" id="EXX91546.1"/>
    </source>
</evidence>
<evidence type="ECO:0000256" key="6">
    <source>
        <dbReference type="ARBA" id="ARBA00022801"/>
    </source>
</evidence>
<evidence type="ECO:0000256" key="9">
    <source>
        <dbReference type="NCBIfam" id="TIGR01229"/>
    </source>
</evidence>
<dbReference type="PRINTS" id="PR00116">
    <property type="entry name" value="ARGINASE"/>
</dbReference>
<evidence type="ECO:0000256" key="1">
    <source>
        <dbReference type="ARBA" id="ARBA00005098"/>
    </source>
</evidence>
<dbReference type="InterPro" id="IPR023696">
    <property type="entry name" value="Ureohydrolase_dom_sf"/>
</dbReference>
<keyword evidence="4 13" id="KW-0056">Arginine metabolism</keyword>
<dbReference type="FunFam" id="3.40.800.10:FF:000005">
    <property type="entry name" value="Arginase"/>
    <property type="match status" value="1"/>
</dbReference>
<dbReference type="NCBIfam" id="TIGR01229">
    <property type="entry name" value="rocF_arginase"/>
    <property type="match status" value="1"/>
</dbReference>
<dbReference type="GO" id="GO:0005737">
    <property type="term" value="C:cytoplasm"/>
    <property type="evidence" value="ECO:0007669"/>
    <property type="project" value="TreeGrafter"/>
</dbReference>
<dbReference type="Proteomes" id="UP000053750">
    <property type="component" value="Unassembled WGS sequence"/>
</dbReference>
<dbReference type="EMBL" id="JFHU01000027">
    <property type="protein sequence ID" value="EXX91546.1"/>
    <property type="molecule type" value="Genomic_DNA"/>
</dbReference>
<dbReference type="PANTHER" id="PTHR43782">
    <property type="entry name" value="ARGINASE"/>
    <property type="match status" value="1"/>
</dbReference>
<dbReference type="CDD" id="cd09989">
    <property type="entry name" value="Arginase"/>
    <property type="match status" value="1"/>
</dbReference>
<proteinExistence type="inferred from homology"/>
<protein>
    <recommendedName>
        <fullName evidence="3 9">Arginase</fullName>
        <ecNumber evidence="2 9">3.5.3.1</ecNumber>
    </recommendedName>
</protein>
<evidence type="ECO:0000256" key="10">
    <source>
        <dbReference type="PIRSR" id="PIRSR036979-1"/>
    </source>
</evidence>
<sequence length="304" mass="32071">MRMADTSGSISIIGVPLHYGADRSGVDMGPNAIRGANLGGRLEALGLSVHDAGDIHVNRSLGDFGPVSKLKYLHEIARVNADLAGRVTRELEQGRMPLVLGGDHSIAIGTVKGVLQYVKRLGVIWFDAHTDVNTEETTVSGNIHGMSLAVLLGWGHPDLVAVAGAATKLNPRNVAVVGARSVDPGERVFLKQQGVRVFTMHDIDRCGMKQVMEEALEAVTDGTDGVHLSLDLDGMDPNDAPGVGTPVPGGMSYRESHLAMELLHDSGALVSAEFVEVNPMLDVNNKTAAAAVDLIASVLGERIL</sequence>
<dbReference type="PROSITE" id="PS51409">
    <property type="entry name" value="ARGINASE_2"/>
    <property type="match status" value="1"/>
</dbReference>
<evidence type="ECO:0000256" key="11">
    <source>
        <dbReference type="PROSITE-ProRule" id="PRU00742"/>
    </source>
</evidence>
<feature type="binding site" evidence="10">
    <location>
        <position position="233"/>
    </location>
    <ligand>
        <name>Mn(2+)</name>
        <dbReference type="ChEBI" id="CHEBI:29035"/>
        <label>1</label>
    </ligand>
</feature>
<feature type="binding site" evidence="10">
    <location>
        <position position="127"/>
    </location>
    <ligand>
        <name>Mn(2+)</name>
        <dbReference type="ChEBI" id="CHEBI:29035"/>
        <label>1</label>
    </ligand>
</feature>
<dbReference type="PIRSF" id="PIRSF036979">
    <property type="entry name" value="Arginase"/>
    <property type="match status" value="1"/>
</dbReference>
<keyword evidence="5 10" id="KW-0479">Metal-binding</keyword>
<dbReference type="OrthoDB" id="9789727at2"/>
<evidence type="ECO:0000256" key="8">
    <source>
        <dbReference type="ARBA" id="ARBA00047391"/>
    </source>
</evidence>
<dbReference type="PROSITE" id="PS01053">
    <property type="entry name" value="ARGINASE_1"/>
    <property type="match status" value="1"/>
</dbReference>
<feature type="binding site" evidence="10">
    <location>
        <position position="104"/>
    </location>
    <ligand>
        <name>Mn(2+)</name>
        <dbReference type="ChEBI" id="CHEBI:29035"/>
        <label>1</label>
    </ligand>
</feature>
<dbReference type="SUPFAM" id="SSF52768">
    <property type="entry name" value="Arginase/deacetylase"/>
    <property type="match status" value="1"/>
</dbReference>
<organism evidence="14 15">
    <name type="scientific">Paenibacillus darwinianus</name>
    <dbReference type="NCBI Taxonomy" id="1380763"/>
    <lineage>
        <taxon>Bacteria</taxon>
        <taxon>Bacillati</taxon>
        <taxon>Bacillota</taxon>
        <taxon>Bacilli</taxon>
        <taxon>Bacillales</taxon>
        <taxon>Paenibacillaceae</taxon>
        <taxon>Paenibacillus</taxon>
    </lineage>
</organism>
<comment type="catalytic activity">
    <reaction evidence="8 13">
        <text>L-arginine + H2O = urea + L-ornithine</text>
        <dbReference type="Rhea" id="RHEA:20569"/>
        <dbReference type="ChEBI" id="CHEBI:15377"/>
        <dbReference type="ChEBI" id="CHEBI:16199"/>
        <dbReference type="ChEBI" id="CHEBI:32682"/>
        <dbReference type="ChEBI" id="CHEBI:46911"/>
        <dbReference type="EC" id="3.5.3.1"/>
    </reaction>
</comment>
<feature type="binding site" evidence="10">
    <location>
        <position position="231"/>
    </location>
    <ligand>
        <name>Mn(2+)</name>
        <dbReference type="ChEBI" id="CHEBI:29035"/>
        <label>1</label>
    </ligand>
</feature>